<evidence type="ECO:0000313" key="6">
    <source>
        <dbReference type="EMBL" id="BDR53474.1"/>
    </source>
</evidence>
<protein>
    <submittedName>
        <fullName evidence="6">ABC transporter ATP-binding protein</fullName>
    </submittedName>
</protein>
<evidence type="ECO:0000256" key="2">
    <source>
        <dbReference type="ARBA" id="ARBA00022448"/>
    </source>
</evidence>
<keyword evidence="7" id="KW-1185">Reference proteome</keyword>
<dbReference type="InterPro" id="IPR003593">
    <property type="entry name" value="AAA+_ATPase"/>
</dbReference>
<dbReference type="SUPFAM" id="SSF52540">
    <property type="entry name" value="P-loop containing nucleoside triphosphate hydrolases"/>
    <property type="match status" value="1"/>
</dbReference>
<accession>A0ABM8B9I5</accession>
<dbReference type="InterPro" id="IPR015856">
    <property type="entry name" value="ABC_transpr_CbiO/EcfA_su"/>
</dbReference>
<dbReference type="Proteomes" id="UP001321766">
    <property type="component" value="Chromosome"/>
</dbReference>
<dbReference type="InterPro" id="IPR003439">
    <property type="entry name" value="ABC_transporter-like_ATP-bd"/>
</dbReference>
<dbReference type="PANTHER" id="PTHR43553:SF24">
    <property type="entry name" value="ENERGY-COUPLING FACTOR TRANSPORTER ATP-BINDING PROTEIN ECFA1"/>
    <property type="match status" value="1"/>
</dbReference>
<dbReference type="EMBL" id="AP026798">
    <property type="protein sequence ID" value="BDR53474.1"/>
    <property type="molecule type" value="Genomic_DNA"/>
</dbReference>
<keyword evidence="3" id="KW-0547">Nucleotide-binding</keyword>
<evidence type="ECO:0000256" key="4">
    <source>
        <dbReference type="ARBA" id="ARBA00022840"/>
    </source>
</evidence>
<dbReference type="Pfam" id="PF00005">
    <property type="entry name" value="ABC_tran"/>
    <property type="match status" value="1"/>
</dbReference>
<dbReference type="SMART" id="SM00382">
    <property type="entry name" value="AAA"/>
    <property type="match status" value="1"/>
</dbReference>
<name>A0ABM8B9I5_9BIFI</name>
<evidence type="ECO:0000256" key="3">
    <source>
        <dbReference type="ARBA" id="ARBA00022741"/>
    </source>
</evidence>
<comment type="similarity">
    <text evidence="1">Belongs to the ABC transporter superfamily.</text>
</comment>
<dbReference type="CDD" id="cd03225">
    <property type="entry name" value="ABC_cobalt_CbiO_domain1"/>
    <property type="match status" value="1"/>
</dbReference>
<dbReference type="InterPro" id="IPR027417">
    <property type="entry name" value="P-loop_NTPase"/>
</dbReference>
<gene>
    <name evidence="6" type="ORF">KIM372_13810</name>
</gene>
<dbReference type="Gene3D" id="3.40.50.300">
    <property type="entry name" value="P-loop containing nucleotide triphosphate hydrolases"/>
    <property type="match status" value="1"/>
</dbReference>
<reference evidence="6 7" key="1">
    <citation type="journal article" date="2023" name="Microbiol. Spectr.">
        <title>Symbiosis of Carpenter Bees with Uncharacterized Lactic Acid Bacteria Showing NAD Auxotrophy.</title>
        <authorList>
            <person name="Kawasaki S."/>
            <person name="Ozawa K."/>
            <person name="Mori T."/>
            <person name="Yamamoto A."/>
            <person name="Ito M."/>
            <person name="Ohkuma M."/>
            <person name="Sakamoto M."/>
            <person name="Matsutani M."/>
        </authorList>
    </citation>
    <scope>NUCLEOTIDE SEQUENCE [LARGE SCALE GENOMIC DNA]</scope>
    <source>
        <strain evidence="6 7">Kim37-2</strain>
    </source>
</reference>
<dbReference type="InterPro" id="IPR050095">
    <property type="entry name" value="ECF_ABC_transporter_ATP-bd"/>
</dbReference>
<evidence type="ECO:0000256" key="1">
    <source>
        <dbReference type="ARBA" id="ARBA00005417"/>
    </source>
</evidence>
<keyword evidence="4 6" id="KW-0067">ATP-binding</keyword>
<evidence type="ECO:0000259" key="5">
    <source>
        <dbReference type="PROSITE" id="PS50893"/>
    </source>
</evidence>
<dbReference type="PANTHER" id="PTHR43553">
    <property type="entry name" value="HEAVY METAL TRANSPORTER"/>
    <property type="match status" value="1"/>
</dbReference>
<sequence length="275" mass="29784">MAYLELKHVSFAYPQGPSVLDDISMNFELGESVALIGQNGAGKTTTVKLMNGLLKPLTGTVSVDGASTAQLQTSQVAEKVGYVFQNPNDQIFQDSIRKEIAYGLVRNKVSKSLVDARVQAAAQLCGLADELDTHPYDLPFSVRKFVTIAAVLVMDPQVLILDEPTAGQDAPATERLGEIVQTAVGQGKTVITITHDMEFVTSQFKRAIVMAHRRVLLDAAVQQVFNDDAVLKEANLQRPYIAQLARQLGVPEALTVSDLLSHDMKGAPPANTRLE</sequence>
<evidence type="ECO:0000313" key="7">
    <source>
        <dbReference type="Proteomes" id="UP001321766"/>
    </source>
</evidence>
<keyword evidence="2" id="KW-0813">Transport</keyword>
<dbReference type="GO" id="GO:0005524">
    <property type="term" value="F:ATP binding"/>
    <property type="evidence" value="ECO:0007669"/>
    <property type="project" value="UniProtKB-KW"/>
</dbReference>
<proteinExistence type="inferred from homology"/>
<organism evidence="6 7">
    <name type="scientific">Bombiscardovia nodaiensis</name>
    <dbReference type="NCBI Taxonomy" id="2932181"/>
    <lineage>
        <taxon>Bacteria</taxon>
        <taxon>Bacillati</taxon>
        <taxon>Actinomycetota</taxon>
        <taxon>Actinomycetes</taxon>
        <taxon>Bifidobacteriales</taxon>
        <taxon>Bifidobacteriaceae</taxon>
        <taxon>Bombiscardovia</taxon>
    </lineage>
</organism>
<feature type="domain" description="ABC transporter" evidence="5">
    <location>
        <begin position="4"/>
        <end position="237"/>
    </location>
</feature>
<dbReference type="PROSITE" id="PS50893">
    <property type="entry name" value="ABC_TRANSPORTER_2"/>
    <property type="match status" value="1"/>
</dbReference>